<dbReference type="STRING" id="1168221.R7YWP1"/>
<dbReference type="EMBL" id="JH767579">
    <property type="protein sequence ID" value="EON66219.1"/>
    <property type="molecule type" value="Genomic_DNA"/>
</dbReference>
<dbReference type="InterPro" id="IPR027417">
    <property type="entry name" value="P-loop_NTPase"/>
</dbReference>
<evidence type="ECO:0000313" key="2">
    <source>
        <dbReference type="Proteomes" id="UP000016924"/>
    </source>
</evidence>
<dbReference type="Proteomes" id="UP000016924">
    <property type="component" value="Unassembled WGS sequence"/>
</dbReference>
<dbReference type="RefSeq" id="XP_007781536.1">
    <property type="nucleotide sequence ID" value="XM_007783346.1"/>
</dbReference>
<proteinExistence type="predicted"/>
<keyword evidence="2" id="KW-1185">Reference proteome</keyword>
<dbReference type="Gene3D" id="3.40.50.300">
    <property type="entry name" value="P-loop containing nucleotide triphosphate hydrolases"/>
    <property type="match status" value="1"/>
</dbReference>
<accession>R7YWP1</accession>
<dbReference type="PANTHER" id="PTHR36978:SF4">
    <property type="entry name" value="P-LOOP CONTAINING NUCLEOSIDE TRIPHOSPHATE HYDROLASE PROTEIN"/>
    <property type="match status" value="1"/>
</dbReference>
<dbReference type="Pfam" id="PF17784">
    <property type="entry name" value="Sulfotransfer_4"/>
    <property type="match status" value="1"/>
</dbReference>
<organism evidence="1 2">
    <name type="scientific">Coniosporium apollinis (strain CBS 100218)</name>
    <name type="common">Rock-inhabiting black yeast</name>
    <dbReference type="NCBI Taxonomy" id="1168221"/>
    <lineage>
        <taxon>Eukaryota</taxon>
        <taxon>Fungi</taxon>
        <taxon>Dikarya</taxon>
        <taxon>Ascomycota</taxon>
        <taxon>Pezizomycotina</taxon>
        <taxon>Dothideomycetes</taxon>
        <taxon>Dothideomycetes incertae sedis</taxon>
        <taxon>Coniosporium</taxon>
    </lineage>
</organism>
<protein>
    <recommendedName>
        <fullName evidence="3">Sulfotransferase domain-containing protein</fullName>
    </recommendedName>
</protein>
<reference evidence="2" key="1">
    <citation type="submission" date="2012-06" db="EMBL/GenBank/DDBJ databases">
        <title>The genome sequence of Coniosporium apollinis CBS 100218.</title>
        <authorList>
            <consortium name="The Broad Institute Genome Sequencing Platform"/>
            <person name="Cuomo C."/>
            <person name="Gorbushina A."/>
            <person name="Noack S."/>
            <person name="Walker B."/>
            <person name="Young S.K."/>
            <person name="Zeng Q."/>
            <person name="Gargeya S."/>
            <person name="Fitzgerald M."/>
            <person name="Haas B."/>
            <person name="Abouelleil A."/>
            <person name="Alvarado L."/>
            <person name="Arachchi H.M."/>
            <person name="Berlin A.M."/>
            <person name="Chapman S.B."/>
            <person name="Goldberg J."/>
            <person name="Griggs A."/>
            <person name="Gujja S."/>
            <person name="Hansen M."/>
            <person name="Howarth C."/>
            <person name="Imamovic A."/>
            <person name="Larimer J."/>
            <person name="McCowan C."/>
            <person name="Montmayeur A."/>
            <person name="Murphy C."/>
            <person name="Neiman D."/>
            <person name="Pearson M."/>
            <person name="Priest M."/>
            <person name="Roberts A."/>
            <person name="Saif S."/>
            <person name="Shea T."/>
            <person name="Sisk P."/>
            <person name="Sykes S."/>
            <person name="Wortman J."/>
            <person name="Nusbaum C."/>
            <person name="Birren B."/>
        </authorList>
    </citation>
    <scope>NUCLEOTIDE SEQUENCE [LARGE SCALE GENOMIC DNA]</scope>
    <source>
        <strain evidence="2">CBS 100218</strain>
    </source>
</reference>
<dbReference type="InterPro" id="IPR040632">
    <property type="entry name" value="Sulfotransfer_4"/>
</dbReference>
<evidence type="ECO:0008006" key="3">
    <source>
        <dbReference type="Google" id="ProtNLM"/>
    </source>
</evidence>
<dbReference type="HOGENOM" id="CLU_1786748_0_0_1"/>
<evidence type="ECO:0000313" key="1">
    <source>
        <dbReference type="EMBL" id="EON66219.1"/>
    </source>
</evidence>
<dbReference type="AlphaFoldDB" id="R7YWP1"/>
<gene>
    <name evidence="1" type="ORF">W97_05612</name>
</gene>
<dbReference type="PANTHER" id="PTHR36978">
    <property type="entry name" value="P-LOOP CONTAINING NUCLEOTIDE TRIPHOSPHATE HYDROLASE"/>
    <property type="match status" value="1"/>
</dbReference>
<name>R7YWP1_CONA1</name>
<dbReference type="SUPFAM" id="SSF52540">
    <property type="entry name" value="P-loop containing nucleoside triphosphate hydrolases"/>
    <property type="match status" value="1"/>
</dbReference>
<dbReference type="OrthoDB" id="408152at2759"/>
<sequence length="145" mass="16711">MYGNGKPYGKAEFDKLLRNYSAVTDVPCISFADELIQAYPKAKVVLTTRDPAKWIVSFESLILKIAESDEYKWVRAVGCIDTEFLGPYLDWINMFLRYWTNGDWQNREKLIQAMLDEGLAELIFSLEFEQGSGSDRKNHSFALTH</sequence>
<dbReference type="GeneID" id="19902923"/>